<dbReference type="Proteomes" id="UP001219518">
    <property type="component" value="Unassembled WGS sequence"/>
</dbReference>
<sequence length="167" mass="17808">MAQGTTLTFVDIQYILLVNIGDRLPISTSCNGSCVTLAIHHSDGVVDLGERFSDLVRKGDILSAHSRPPEKPVQVSQGFGDTEVVHFTKLSFLLQYHRDIPVEDHSDTSLGSYQCDRKPSPASGAGGCFPVGPGHIQVQAGTTLICGWLPASLGDFKRLGGLSCEAT</sequence>
<comment type="caution">
    <text evidence="1">The sequence shown here is derived from an EMBL/GenBank/DDBJ whole genome shotgun (WGS) entry which is preliminary data.</text>
</comment>
<accession>A0AAE1HGU9</accession>
<evidence type="ECO:0000313" key="1">
    <source>
        <dbReference type="EMBL" id="KAK3920888.1"/>
    </source>
</evidence>
<organism evidence="1 2">
    <name type="scientific">Frankliniella fusca</name>
    <dbReference type="NCBI Taxonomy" id="407009"/>
    <lineage>
        <taxon>Eukaryota</taxon>
        <taxon>Metazoa</taxon>
        <taxon>Ecdysozoa</taxon>
        <taxon>Arthropoda</taxon>
        <taxon>Hexapoda</taxon>
        <taxon>Insecta</taxon>
        <taxon>Pterygota</taxon>
        <taxon>Neoptera</taxon>
        <taxon>Paraneoptera</taxon>
        <taxon>Thysanoptera</taxon>
        <taxon>Terebrantia</taxon>
        <taxon>Thripoidea</taxon>
        <taxon>Thripidae</taxon>
        <taxon>Frankliniella</taxon>
    </lineage>
</organism>
<dbReference type="AlphaFoldDB" id="A0AAE1HGU9"/>
<name>A0AAE1HGU9_9NEOP</name>
<dbReference type="EMBL" id="JAHWGI010001023">
    <property type="protein sequence ID" value="KAK3920888.1"/>
    <property type="molecule type" value="Genomic_DNA"/>
</dbReference>
<keyword evidence="2" id="KW-1185">Reference proteome</keyword>
<reference evidence="1" key="1">
    <citation type="submission" date="2021-07" db="EMBL/GenBank/DDBJ databases">
        <authorList>
            <person name="Catto M.A."/>
            <person name="Jacobson A."/>
            <person name="Kennedy G."/>
            <person name="Labadie P."/>
            <person name="Hunt B.G."/>
            <person name="Srinivasan R."/>
        </authorList>
    </citation>
    <scope>NUCLEOTIDE SEQUENCE</scope>
    <source>
        <strain evidence="1">PL_HMW_Pooled</strain>
        <tissue evidence="1">Head</tissue>
    </source>
</reference>
<protein>
    <submittedName>
        <fullName evidence="1">Exocyst complex component exo84</fullName>
    </submittedName>
</protein>
<gene>
    <name evidence="1" type="ORF">KUF71_010125</name>
</gene>
<evidence type="ECO:0000313" key="2">
    <source>
        <dbReference type="Proteomes" id="UP001219518"/>
    </source>
</evidence>
<proteinExistence type="predicted"/>
<reference evidence="1" key="2">
    <citation type="journal article" date="2023" name="BMC Genomics">
        <title>Pest status, molecular evolution, and epigenetic factors derived from the genome assembly of Frankliniella fusca, a thysanopteran phytovirus vector.</title>
        <authorList>
            <person name="Catto M.A."/>
            <person name="Labadie P.E."/>
            <person name="Jacobson A.L."/>
            <person name="Kennedy G.G."/>
            <person name="Srinivasan R."/>
            <person name="Hunt B.G."/>
        </authorList>
    </citation>
    <scope>NUCLEOTIDE SEQUENCE</scope>
    <source>
        <strain evidence="1">PL_HMW_Pooled</strain>
    </source>
</reference>